<dbReference type="InterPro" id="IPR002685">
    <property type="entry name" value="Glyco_trans_15"/>
</dbReference>
<feature type="region of interest" description="Disordered" evidence="6">
    <location>
        <begin position="427"/>
        <end position="531"/>
    </location>
</feature>
<evidence type="ECO:0000256" key="6">
    <source>
        <dbReference type="SAM" id="MobiDB-lite"/>
    </source>
</evidence>
<keyword evidence="9" id="KW-1185">Reference proteome</keyword>
<dbReference type="GO" id="GO:0000026">
    <property type="term" value="F:alpha-1,2-mannosyltransferase activity"/>
    <property type="evidence" value="ECO:0007669"/>
    <property type="project" value="TreeGrafter"/>
</dbReference>
<dbReference type="RefSeq" id="XP_031856466.1">
    <property type="nucleotide sequence ID" value="XM_032000575.1"/>
</dbReference>
<evidence type="ECO:0000313" key="8">
    <source>
        <dbReference type="EMBL" id="VVT57771.1"/>
    </source>
</evidence>
<evidence type="ECO:0000313" key="9">
    <source>
        <dbReference type="Proteomes" id="UP000398389"/>
    </source>
</evidence>
<dbReference type="PANTHER" id="PTHR31121">
    <property type="entry name" value="ALPHA-1,2 MANNOSYLTRANSFERASE KTR1"/>
    <property type="match status" value="1"/>
</dbReference>
<keyword evidence="7" id="KW-0812">Transmembrane</keyword>
<comment type="subcellular location">
    <subcellularLocation>
        <location evidence="1">Membrane</location>
        <topology evidence="1">Single-pass type II membrane protein</topology>
    </subcellularLocation>
</comment>
<feature type="compositionally biased region" description="Basic and acidic residues" evidence="6">
    <location>
        <begin position="448"/>
        <end position="531"/>
    </location>
</feature>
<dbReference type="SUPFAM" id="SSF53448">
    <property type="entry name" value="Nucleotide-diphospho-sugar transferases"/>
    <property type="match status" value="1"/>
</dbReference>
<evidence type="ECO:0000256" key="5">
    <source>
        <dbReference type="ARBA" id="ARBA00022968"/>
    </source>
</evidence>
<dbReference type="PANTHER" id="PTHR31121:SF6">
    <property type="entry name" value="ALPHA-1,2 MANNOSYLTRANSFERASE KTR1"/>
    <property type="match status" value="1"/>
</dbReference>
<dbReference type="GeneID" id="43584675"/>
<dbReference type="GO" id="GO:0016020">
    <property type="term" value="C:membrane"/>
    <property type="evidence" value="ECO:0007669"/>
    <property type="project" value="UniProtKB-SubCell"/>
</dbReference>
<keyword evidence="4" id="KW-0808">Transferase</keyword>
<feature type="transmembrane region" description="Helical" evidence="7">
    <location>
        <begin position="20"/>
        <end position="43"/>
    </location>
</feature>
<dbReference type="EMBL" id="CABVLU010000005">
    <property type="protein sequence ID" value="VVT57771.1"/>
    <property type="molecule type" value="Genomic_DNA"/>
</dbReference>
<evidence type="ECO:0000256" key="2">
    <source>
        <dbReference type="ARBA" id="ARBA00007677"/>
    </source>
</evidence>
<protein>
    <recommendedName>
        <fullName evidence="10">Glycosyltransferase family 15 protein</fullName>
    </recommendedName>
</protein>
<evidence type="ECO:0000256" key="1">
    <source>
        <dbReference type="ARBA" id="ARBA00004606"/>
    </source>
</evidence>
<dbReference type="GO" id="GO:0006487">
    <property type="term" value="P:protein N-linked glycosylation"/>
    <property type="evidence" value="ECO:0007669"/>
    <property type="project" value="TreeGrafter"/>
</dbReference>
<comment type="similarity">
    <text evidence="2">Belongs to the glycosyltransferase 15 family.</text>
</comment>
<keyword evidence="5" id="KW-0735">Signal-anchor</keyword>
<proteinExistence type="inferred from homology"/>
<dbReference type="InterPro" id="IPR029044">
    <property type="entry name" value="Nucleotide-diphossugar_trans"/>
</dbReference>
<dbReference type="AlphaFoldDB" id="A0A5E8C6Y6"/>
<evidence type="ECO:0008006" key="10">
    <source>
        <dbReference type="Google" id="ProtNLM"/>
    </source>
</evidence>
<sequence length="531" mass="62688">MLKYLPATLVSRNFLRILRVLVIIVTVTGLIYQFSFTFSNYSFPKKSIKSLSNSPHIQTKLQSDEDANSLDTEPGYQRANATFVTLARNQDLFALMESIRSVENSFNRKYKYDWVFFNDVNFTPLFMKTISNLVSGQASFHTLEKEYWGYPEWVDQDKARENRNQMVQKGIIYGGSESYRHMCRFESGFFWRHPALSNYKYYWRVEPNVKYSCLASKDYFKYMEEKNLTYGFTISLIEFEQTIPTLWQTTLDFINQNPQYVNENNLADFITDANKTSYNLCHFWSNFEIADLDFYRSEAYTKYFEFLDATGGFFYERWGDAPVHSIAASLFLNKTQIHHFDDIGYEHPPFQSCPSTQKTRIENKCICNPAHSFTWKVNSCARQFYRAHGTKRPVINGFVPHIPLPLTNHRSGFKSAEKIIKELEKAKKEQKQNNVFEQNSEKQPQNENKNEQKDENQNKEGSSNEKQEVKKDDNQNKKESSNENQEIKKDENKEVKKSENENKEEQKEEKKEVNTEKKELKDEDIIDVWRH</sequence>
<dbReference type="GO" id="GO:0006493">
    <property type="term" value="P:protein O-linked glycosylation"/>
    <property type="evidence" value="ECO:0007669"/>
    <property type="project" value="TreeGrafter"/>
</dbReference>
<evidence type="ECO:0000256" key="4">
    <source>
        <dbReference type="ARBA" id="ARBA00022679"/>
    </source>
</evidence>
<name>A0A5E8C6Y6_9ASCO</name>
<dbReference type="Proteomes" id="UP000398389">
    <property type="component" value="Unassembled WGS sequence"/>
</dbReference>
<keyword evidence="7" id="KW-1133">Transmembrane helix</keyword>
<dbReference type="OrthoDB" id="439943at2759"/>
<reference evidence="8 9" key="1">
    <citation type="submission" date="2019-09" db="EMBL/GenBank/DDBJ databases">
        <authorList>
            <person name="Brejova B."/>
        </authorList>
    </citation>
    <scope>NUCLEOTIDE SEQUENCE [LARGE SCALE GENOMIC DNA]</scope>
</reference>
<dbReference type="GO" id="GO:0005794">
    <property type="term" value="C:Golgi apparatus"/>
    <property type="evidence" value="ECO:0007669"/>
    <property type="project" value="TreeGrafter"/>
</dbReference>
<feature type="compositionally biased region" description="Low complexity" evidence="6">
    <location>
        <begin position="437"/>
        <end position="447"/>
    </location>
</feature>
<dbReference type="FunFam" id="3.90.550.10:FF:000051">
    <property type="entry name" value="Alpha-1,2-mannosyltransferase (Ktr4)"/>
    <property type="match status" value="1"/>
</dbReference>
<keyword evidence="3" id="KW-0328">Glycosyltransferase</keyword>
<organism evidence="8 9">
    <name type="scientific">Magnusiomyces paraingens</name>
    <dbReference type="NCBI Taxonomy" id="2606893"/>
    <lineage>
        <taxon>Eukaryota</taxon>
        <taxon>Fungi</taxon>
        <taxon>Dikarya</taxon>
        <taxon>Ascomycota</taxon>
        <taxon>Saccharomycotina</taxon>
        <taxon>Dipodascomycetes</taxon>
        <taxon>Dipodascales</taxon>
        <taxon>Dipodascaceae</taxon>
        <taxon>Magnusiomyces</taxon>
    </lineage>
</organism>
<dbReference type="Pfam" id="PF01793">
    <property type="entry name" value="Glyco_transf_15"/>
    <property type="match status" value="1"/>
</dbReference>
<gene>
    <name evidence="8" type="ORF">SAPINGB_P005861</name>
</gene>
<keyword evidence="7" id="KW-0472">Membrane</keyword>
<evidence type="ECO:0000256" key="3">
    <source>
        <dbReference type="ARBA" id="ARBA00022676"/>
    </source>
</evidence>
<dbReference type="Gene3D" id="3.90.550.10">
    <property type="entry name" value="Spore Coat Polysaccharide Biosynthesis Protein SpsA, Chain A"/>
    <property type="match status" value="1"/>
</dbReference>
<accession>A0A5E8C6Y6</accession>
<evidence type="ECO:0000256" key="7">
    <source>
        <dbReference type="SAM" id="Phobius"/>
    </source>
</evidence>
<dbReference type="GO" id="GO:0000032">
    <property type="term" value="P:cell wall mannoprotein biosynthetic process"/>
    <property type="evidence" value="ECO:0007669"/>
    <property type="project" value="TreeGrafter"/>
</dbReference>